<proteinExistence type="predicted"/>
<comment type="caution">
    <text evidence="1">The sequence shown here is derived from an EMBL/GenBank/DDBJ whole genome shotgun (WGS) entry which is preliminary data.</text>
</comment>
<name>A0AA86RSS4_9EUKA</name>
<evidence type="ECO:0000313" key="3">
    <source>
        <dbReference type="Proteomes" id="UP001642409"/>
    </source>
</evidence>
<protein>
    <submittedName>
        <fullName evidence="1">Lipase (Class 3) domain-containing protein</fullName>
    </submittedName>
    <submittedName>
        <fullName evidence="2">Lipase_(Class 3) domain-containing protein</fullName>
    </submittedName>
</protein>
<dbReference type="EMBL" id="CATOUU010001186">
    <property type="protein sequence ID" value="CAI9979008.1"/>
    <property type="molecule type" value="Genomic_DNA"/>
</dbReference>
<organism evidence="1">
    <name type="scientific">Hexamita inflata</name>
    <dbReference type="NCBI Taxonomy" id="28002"/>
    <lineage>
        <taxon>Eukaryota</taxon>
        <taxon>Metamonada</taxon>
        <taxon>Diplomonadida</taxon>
        <taxon>Hexamitidae</taxon>
        <taxon>Hexamitinae</taxon>
        <taxon>Hexamita</taxon>
    </lineage>
</organism>
<reference evidence="2 3" key="2">
    <citation type="submission" date="2024-07" db="EMBL/GenBank/DDBJ databases">
        <authorList>
            <person name="Akdeniz Z."/>
        </authorList>
    </citation>
    <scope>NUCLEOTIDE SEQUENCE [LARGE SCALE GENOMIC DNA]</scope>
</reference>
<dbReference type="EMBL" id="CAXDID020000017">
    <property type="protein sequence ID" value="CAL5984960.1"/>
    <property type="molecule type" value="Genomic_DNA"/>
</dbReference>
<keyword evidence="3" id="KW-1185">Reference proteome</keyword>
<gene>
    <name evidence="1" type="ORF">HINF_LOCUS66653</name>
    <name evidence="2" type="ORF">HINF_LOCUS8421</name>
</gene>
<evidence type="ECO:0000313" key="1">
    <source>
        <dbReference type="EMBL" id="CAI9979008.1"/>
    </source>
</evidence>
<sequence>MSVHAAQTAITRVHQLKQNNIPPNHSQLSKTICQRDSFFVAGTVIIVWKGRFYEIDRHELGEFSFQVMTMLDHAGGKYIAECCQRQSESKRE</sequence>
<reference evidence="1" key="1">
    <citation type="submission" date="2023-06" db="EMBL/GenBank/DDBJ databases">
        <authorList>
            <person name="Kurt Z."/>
        </authorList>
    </citation>
    <scope>NUCLEOTIDE SEQUENCE</scope>
</reference>
<evidence type="ECO:0000313" key="2">
    <source>
        <dbReference type="EMBL" id="CAL5984960.1"/>
    </source>
</evidence>
<accession>A0AA86RSS4</accession>
<dbReference type="AlphaFoldDB" id="A0AA86RSS4"/>
<dbReference type="Proteomes" id="UP001642409">
    <property type="component" value="Unassembled WGS sequence"/>
</dbReference>